<keyword evidence="2" id="KW-1133">Transmembrane helix</keyword>
<feature type="compositionally biased region" description="Low complexity" evidence="1">
    <location>
        <begin position="388"/>
        <end position="400"/>
    </location>
</feature>
<feature type="chain" id="PRO_5037456003" evidence="3">
    <location>
        <begin position="23"/>
        <end position="464"/>
    </location>
</feature>
<name>A0A914QTN0_9BILA</name>
<evidence type="ECO:0000313" key="5">
    <source>
        <dbReference type="WBParaSite" id="PDA_v2.g3079.t1"/>
    </source>
</evidence>
<dbReference type="WBParaSite" id="PDA_v2.g3079.t1">
    <property type="protein sequence ID" value="PDA_v2.g3079.t1"/>
    <property type="gene ID" value="PDA_v2.g3079"/>
</dbReference>
<keyword evidence="2" id="KW-0812">Transmembrane</keyword>
<feature type="signal peptide" evidence="3">
    <location>
        <begin position="1"/>
        <end position="22"/>
    </location>
</feature>
<keyword evidence="2" id="KW-0472">Membrane</keyword>
<accession>A0A914QTN0</accession>
<protein>
    <submittedName>
        <fullName evidence="5">Transmembrane protein</fullName>
    </submittedName>
</protein>
<sequence length="464" mass="53106">MTYFVSIILLSFIFAASNFVIAENCQLSNLKAYVYQDFVPINASQIWIYALQNDCTLQIWSNGSAITKQQHDKSNDRINESFEEDSTKCKNGQLSTSSSKDSVSIQVFVQNNETSEILTKIFTPSELETTKMTKVNSTFIFQSNNNNQSIQPLSCYYMPKSEHSLQPFIICIFYDSNETRLFSGIYDFDTGNFSTFNYIHDTKNLTLTLTDFFSSKVSVTFYRDDFNQKLTAYLYNENGDFMELENLALSSSFTLTVKKLTKMQKNYQNFIHLLSFEPFSILFDAFSSEFCSAFVCRRYMFPFLTDSSPICFDERKKGAESVKSDTLNPYANPDSIFHKHGAEILTGVLLITTIFLTILLTFCVIGISKCLKSGTSEEEDDHEKVVETSESVQEESVQQEPVREVPVESVVEPVQKASQKVQLKECASRTIIVIESVTPIHSEYEESEEELTFKPKNFSFYYKD</sequence>
<evidence type="ECO:0000313" key="4">
    <source>
        <dbReference type="Proteomes" id="UP000887578"/>
    </source>
</evidence>
<dbReference type="Proteomes" id="UP000887578">
    <property type="component" value="Unplaced"/>
</dbReference>
<dbReference type="AlphaFoldDB" id="A0A914QTN0"/>
<keyword evidence="4" id="KW-1185">Reference proteome</keyword>
<proteinExistence type="predicted"/>
<feature type="transmembrane region" description="Helical" evidence="2">
    <location>
        <begin position="344"/>
        <end position="367"/>
    </location>
</feature>
<organism evidence="4 5">
    <name type="scientific">Panagrolaimus davidi</name>
    <dbReference type="NCBI Taxonomy" id="227884"/>
    <lineage>
        <taxon>Eukaryota</taxon>
        <taxon>Metazoa</taxon>
        <taxon>Ecdysozoa</taxon>
        <taxon>Nematoda</taxon>
        <taxon>Chromadorea</taxon>
        <taxon>Rhabditida</taxon>
        <taxon>Tylenchina</taxon>
        <taxon>Panagrolaimomorpha</taxon>
        <taxon>Panagrolaimoidea</taxon>
        <taxon>Panagrolaimidae</taxon>
        <taxon>Panagrolaimus</taxon>
    </lineage>
</organism>
<feature type="region of interest" description="Disordered" evidence="1">
    <location>
        <begin position="378"/>
        <end position="404"/>
    </location>
</feature>
<evidence type="ECO:0000256" key="1">
    <source>
        <dbReference type="SAM" id="MobiDB-lite"/>
    </source>
</evidence>
<reference evidence="5" key="1">
    <citation type="submission" date="2022-11" db="UniProtKB">
        <authorList>
            <consortium name="WormBaseParasite"/>
        </authorList>
    </citation>
    <scope>IDENTIFICATION</scope>
</reference>
<keyword evidence="3" id="KW-0732">Signal</keyword>
<evidence type="ECO:0000256" key="2">
    <source>
        <dbReference type="SAM" id="Phobius"/>
    </source>
</evidence>
<evidence type="ECO:0000256" key="3">
    <source>
        <dbReference type="SAM" id="SignalP"/>
    </source>
</evidence>